<accession>A0AAU9C3L8</accession>
<evidence type="ECO:0000256" key="1">
    <source>
        <dbReference type="SAM" id="MobiDB-lite"/>
    </source>
</evidence>
<proteinExistence type="predicted"/>
<organism evidence="2 3">
    <name type="scientific">Methylomarinovum tepidoasis</name>
    <dbReference type="NCBI Taxonomy" id="2840183"/>
    <lineage>
        <taxon>Bacteria</taxon>
        <taxon>Pseudomonadati</taxon>
        <taxon>Pseudomonadota</taxon>
        <taxon>Gammaproteobacteria</taxon>
        <taxon>Methylococcales</taxon>
        <taxon>Methylothermaceae</taxon>
        <taxon>Methylomarinovum</taxon>
    </lineage>
</organism>
<dbReference type="Proteomes" id="UP001321450">
    <property type="component" value="Chromosome"/>
</dbReference>
<protein>
    <submittedName>
        <fullName evidence="2">Uncharacterized protein</fullName>
    </submittedName>
</protein>
<name>A0AAU9C3L8_9GAMM</name>
<evidence type="ECO:0000313" key="3">
    <source>
        <dbReference type="Proteomes" id="UP001321450"/>
    </source>
</evidence>
<keyword evidence="3" id="KW-1185">Reference proteome</keyword>
<dbReference type="AlphaFoldDB" id="A0AAU9C3L8"/>
<feature type="region of interest" description="Disordered" evidence="1">
    <location>
        <begin position="1"/>
        <end position="27"/>
    </location>
</feature>
<gene>
    <name evidence="2" type="ORF">MIN45_P0016</name>
</gene>
<sequence length="57" mass="6583">MGTATVVSHPARKTSTTRNDTGTAHPPECFQSDQRYFCRAKCPWSRRCKKLIAEWLR</sequence>
<feature type="compositionally biased region" description="Polar residues" evidence="1">
    <location>
        <begin position="13"/>
        <end position="22"/>
    </location>
</feature>
<evidence type="ECO:0000313" key="2">
    <source>
        <dbReference type="EMBL" id="BCX87649.1"/>
    </source>
</evidence>
<reference evidence="3" key="1">
    <citation type="journal article" date="2024" name="Int. J. Syst. Evol. Microbiol.">
        <title>Methylomarinovum tepidoasis sp. nov., a moderately thermophilic methanotroph of the family Methylothermaceae isolated from a deep-sea hydrothermal field.</title>
        <authorList>
            <person name="Hirayama H."/>
            <person name="Takaki Y."/>
            <person name="Abe M."/>
            <person name="Miyazaki M."/>
            <person name="Uematsu K."/>
            <person name="Matsui Y."/>
            <person name="Takai K."/>
        </authorList>
    </citation>
    <scope>NUCLEOTIDE SEQUENCE [LARGE SCALE GENOMIC DNA]</scope>
    <source>
        <strain evidence="3">IN45</strain>
    </source>
</reference>
<dbReference type="RefSeq" id="WP_286292590.1">
    <property type="nucleotide sequence ID" value="NZ_AP024718.1"/>
</dbReference>
<dbReference type="KEGG" id="meiy:MIN45_P0016"/>
<dbReference type="EMBL" id="AP024718">
    <property type="protein sequence ID" value="BCX87649.1"/>
    <property type="molecule type" value="Genomic_DNA"/>
</dbReference>